<organism evidence="1 2">
    <name type="scientific">Streptomyces alkaliterrae</name>
    <dbReference type="NCBI Taxonomy" id="2213162"/>
    <lineage>
        <taxon>Bacteria</taxon>
        <taxon>Bacillati</taxon>
        <taxon>Actinomycetota</taxon>
        <taxon>Actinomycetes</taxon>
        <taxon>Kitasatosporales</taxon>
        <taxon>Streptomycetaceae</taxon>
        <taxon>Streptomyces</taxon>
    </lineage>
</organism>
<evidence type="ECO:0000313" key="1">
    <source>
        <dbReference type="EMBL" id="MBB1251767.1"/>
    </source>
</evidence>
<gene>
    <name evidence="1" type="ORF">H3146_00070</name>
</gene>
<comment type="caution">
    <text evidence="1">The sequence shown here is derived from an EMBL/GenBank/DDBJ whole genome shotgun (WGS) entry which is preliminary data.</text>
</comment>
<dbReference type="RefSeq" id="WP_181353136.1">
    <property type="nucleotide sequence ID" value="NZ_JABJWZ010000001.1"/>
</dbReference>
<dbReference type="Proteomes" id="UP000525686">
    <property type="component" value="Unassembled WGS sequence"/>
</dbReference>
<accession>A0A7W3WG81</accession>
<name>A0A7W3WG81_9ACTN</name>
<evidence type="ECO:0000313" key="2">
    <source>
        <dbReference type="Proteomes" id="UP000525686"/>
    </source>
</evidence>
<reference evidence="2" key="1">
    <citation type="submission" date="2020-05" db="EMBL/GenBank/DDBJ databases">
        <title>Classification of alakaliphilic streptomycetes isolated from an alkaline soil next to Lonar Crater, India and a proposal for the recognition of Streptomyces alkaliterrae sp. nov.</title>
        <authorList>
            <person name="Golinska P."/>
        </authorList>
    </citation>
    <scope>NUCLEOTIDE SEQUENCE [LARGE SCALE GENOMIC DNA]</scope>
    <source>
        <strain evidence="2">OF3</strain>
    </source>
</reference>
<sequence>MSGRSRSALCEAAPQQNEPDLVELFHTHCAGPTEVRTCYGQVALTLRCDCPCHQTGAAR</sequence>
<proteinExistence type="predicted"/>
<dbReference type="AlphaFoldDB" id="A0A7W3WG81"/>
<dbReference type="EMBL" id="JABJWZ010000001">
    <property type="protein sequence ID" value="MBB1251767.1"/>
    <property type="molecule type" value="Genomic_DNA"/>
</dbReference>
<protein>
    <submittedName>
        <fullName evidence="1">Uncharacterized protein</fullName>
    </submittedName>
</protein>